<evidence type="ECO:0000313" key="3">
    <source>
        <dbReference type="Proteomes" id="UP000027195"/>
    </source>
</evidence>
<sequence>MSPRPPHANVHFPGAKPSPPLEHNLAAPSSQRRSSLAVHGTPSQSPACTHICCALIMSESRGTVTIKEHFRFYNISPYCFKLQFYNVTSAPKNPMHPRLLKKNWQVHRGDPPPFPLEKDGTYGDHDWLFTTFPLLRDRVWIHYIPTPSMWAQSPIKGLNYAPIFIMLDETNNRTWTKVSHDSGFVLRPLREGLKRFLENGISLANKLLVGATKWATLPLPDTPLMFDGLEKTAPFAEMHRHFHNMQRLVAELWGWVFLQGKLQGWTIIPCSLLLDMVIKLDYFHRVIIPWGEGNSDLAQMLLRHGVPTVWIDYIDDPKARQAPWEGLPGRGHEAQILHHGSGYNNIENDGDIRSKVYSLEFETVDGATDKVAKVFAKESEAWEANFLPSPAGPPNGQLMRVCPPGTTPAPLPGPSMSTSGASGSMSGIRVSTIPNLWPSTPTIPLAPLIHMAAPAVQISSVTPTASQATTTPAAAAVIALQLFVPYAPTGNSQPAVGSTYPGAPGNSHVGGPYYAGASAWMYGNVWPGSAYGAQDP</sequence>
<organism evidence="2 3">
    <name type="scientific">Botryobasidium botryosum (strain FD-172 SS1)</name>
    <dbReference type="NCBI Taxonomy" id="930990"/>
    <lineage>
        <taxon>Eukaryota</taxon>
        <taxon>Fungi</taxon>
        <taxon>Dikarya</taxon>
        <taxon>Basidiomycota</taxon>
        <taxon>Agaricomycotina</taxon>
        <taxon>Agaricomycetes</taxon>
        <taxon>Cantharellales</taxon>
        <taxon>Botryobasidiaceae</taxon>
        <taxon>Botryobasidium</taxon>
    </lineage>
</organism>
<name>A0A067MHH0_BOTB1</name>
<dbReference type="Proteomes" id="UP000027195">
    <property type="component" value="Unassembled WGS sequence"/>
</dbReference>
<proteinExistence type="predicted"/>
<feature type="region of interest" description="Disordered" evidence="1">
    <location>
        <begin position="1"/>
        <end position="46"/>
    </location>
</feature>
<reference evidence="3" key="1">
    <citation type="journal article" date="2014" name="Proc. Natl. Acad. Sci. U.S.A.">
        <title>Extensive sampling of basidiomycete genomes demonstrates inadequacy of the white-rot/brown-rot paradigm for wood decay fungi.</title>
        <authorList>
            <person name="Riley R."/>
            <person name="Salamov A.A."/>
            <person name="Brown D.W."/>
            <person name="Nagy L.G."/>
            <person name="Floudas D."/>
            <person name="Held B.W."/>
            <person name="Levasseur A."/>
            <person name="Lombard V."/>
            <person name="Morin E."/>
            <person name="Otillar R."/>
            <person name="Lindquist E.A."/>
            <person name="Sun H."/>
            <person name="LaButti K.M."/>
            <person name="Schmutz J."/>
            <person name="Jabbour D."/>
            <person name="Luo H."/>
            <person name="Baker S.E."/>
            <person name="Pisabarro A.G."/>
            <person name="Walton J.D."/>
            <person name="Blanchette R.A."/>
            <person name="Henrissat B."/>
            <person name="Martin F."/>
            <person name="Cullen D."/>
            <person name="Hibbett D.S."/>
            <person name="Grigoriev I.V."/>
        </authorList>
    </citation>
    <scope>NUCLEOTIDE SEQUENCE [LARGE SCALE GENOMIC DNA]</scope>
    <source>
        <strain evidence="3">FD-172 SS1</strain>
    </source>
</reference>
<protein>
    <submittedName>
        <fullName evidence="2">Uncharacterized protein</fullName>
    </submittedName>
</protein>
<dbReference type="InParanoid" id="A0A067MHH0"/>
<dbReference type="AlphaFoldDB" id="A0A067MHH0"/>
<keyword evidence="3" id="KW-1185">Reference proteome</keyword>
<evidence type="ECO:0000256" key="1">
    <source>
        <dbReference type="SAM" id="MobiDB-lite"/>
    </source>
</evidence>
<dbReference type="HOGENOM" id="CLU_016966_0_0_1"/>
<dbReference type="EMBL" id="KL198033">
    <property type="protein sequence ID" value="KDQ15233.1"/>
    <property type="molecule type" value="Genomic_DNA"/>
</dbReference>
<gene>
    <name evidence="2" type="ORF">BOTBODRAFT_174089</name>
</gene>
<evidence type="ECO:0000313" key="2">
    <source>
        <dbReference type="EMBL" id="KDQ15233.1"/>
    </source>
</evidence>
<accession>A0A067MHH0</accession>